<protein>
    <submittedName>
        <fullName evidence="3">Uncharacterized protein LOC108838730</fullName>
    </submittedName>
</protein>
<dbReference type="GeneID" id="108838730"/>
<evidence type="ECO:0000313" key="3">
    <source>
        <dbReference type="RefSeq" id="XP_018467114.1"/>
    </source>
</evidence>
<keyword evidence="2" id="KW-1185">Reference proteome</keyword>
<dbReference type="InterPro" id="IPR002156">
    <property type="entry name" value="RNaseH_domain"/>
</dbReference>
<sequence length="176" mass="20209">MAQEEQQWQPVRNSSPREITLAEVIPQTAQYYCLVDASWKNQTEPSGIGWSLYSIQGIQILQGSSSVQPTNTAFEAEALAMRMATQQLRALRFTNVALFSDCKRVIDEIKQGMNMETLSNVCITEAHSMIQDIYSLSKEQDFTFHYISRIWLHSVDERAKLAREHNQNYVITWLSS</sequence>
<dbReference type="AlphaFoldDB" id="A0A6J0M4S4"/>
<dbReference type="SUPFAM" id="SSF53098">
    <property type="entry name" value="Ribonuclease H-like"/>
    <property type="match status" value="1"/>
</dbReference>
<dbReference type="InterPro" id="IPR044730">
    <property type="entry name" value="RNase_H-like_dom_plant"/>
</dbReference>
<dbReference type="Proteomes" id="UP000504610">
    <property type="component" value="Chromosome 2"/>
</dbReference>
<dbReference type="GO" id="GO:0003676">
    <property type="term" value="F:nucleic acid binding"/>
    <property type="evidence" value="ECO:0007669"/>
    <property type="project" value="InterPro"/>
</dbReference>
<organism evidence="2 3">
    <name type="scientific">Raphanus sativus</name>
    <name type="common">Radish</name>
    <name type="synonym">Raphanus raphanistrum var. sativus</name>
    <dbReference type="NCBI Taxonomy" id="3726"/>
    <lineage>
        <taxon>Eukaryota</taxon>
        <taxon>Viridiplantae</taxon>
        <taxon>Streptophyta</taxon>
        <taxon>Embryophyta</taxon>
        <taxon>Tracheophyta</taxon>
        <taxon>Spermatophyta</taxon>
        <taxon>Magnoliopsida</taxon>
        <taxon>eudicotyledons</taxon>
        <taxon>Gunneridae</taxon>
        <taxon>Pentapetalae</taxon>
        <taxon>rosids</taxon>
        <taxon>malvids</taxon>
        <taxon>Brassicales</taxon>
        <taxon>Brassicaceae</taxon>
        <taxon>Brassiceae</taxon>
        <taxon>Raphanus</taxon>
    </lineage>
</organism>
<dbReference type="Pfam" id="PF13456">
    <property type="entry name" value="RVT_3"/>
    <property type="match status" value="1"/>
</dbReference>
<accession>A0A6J0M4S4</accession>
<dbReference type="OrthoDB" id="1111210at2759"/>
<feature type="domain" description="RNase H type-1" evidence="1">
    <location>
        <begin position="35"/>
        <end position="149"/>
    </location>
</feature>
<dbReference type="PANTHER" id="PTHR34146">
    <property type="entry name" value="POLYNUCLEOTIDYL TRANSFERASE, RIBONUCLEASE H-LIKE SUPERFAMILY PROTEIN-RELATED"/>
    <property type="match status" value="1"/>
</dbReference>
<reference evidence="2" key="1">
    <citation type="journal article" date="2019" name="Database">
        <title>The radish genome database (RadishGD): an integrated information resource for radish genomics.</title>
        <authorList>
            <person name="Yu H.J."/>
            <person name="Baek S."/>
            <person name="Lee Y.J."/>
            <person name="Cho A."/>
            <person name="Mun J.H."/>
        </authorList>
    </citation>
    <scope>NUCLEOTIDE SEQUENCE [LARGE SCALE GENOMIC DNA]</scope>
    <source>
        <strain evidence="2">cv. WK10039</strain>
    </source>
</reference>
<evidence type="ECO:0000259" key="1">
    <source>
        <dbReference type="Pfam" id="PF13456"/>
    </source>
</evidence>
<reference evidence="3" key="2">
    <citation type="submission" date="2025-08" db="UniProtKB">
        <authorList>
            <consortium name="RefSeq"/>
        </authorList>
    </citation>
    <scope>IDENTIFICATION</scope>
    <source>
        <tissue evidence="3">Leaf</tissue>
    </source>
</reference>
<gene>
    <name evidence="3" type="primary">LOC108838730</name>
</gene>
<evidence type="ECO:0000313" key="2">
    <source>
        <dbReference type="Proteomes" id="UP000504610"/>
    </source>
</evidence>
<proteinExistence type="predicted"/>
<dbReference type="RefSeq" id="XP_018467114.1">
    <property type="nucleotide sequence ID" value="XM_018611612.1"/>
</dbReference>
<dbReference type="Gene3D" id="3.30.420.10">
    <property type="entry name" value="Ribonuclease H-like superfamily/Ribonuclease H"/>
    <property type="match status" value="1"/>
</dbReference>
<dbReference type="KEGG" id="rsz:108838730"/>
<dbReference type="InterPro" id="IPR036397">
    <property type="entry name" value="RNaseH_sf"/>
</dbReference>
<dbReference type="PANTHER" id="PTHR34146:SF3">
    <property type="entry name" value="POLYNUCLEOTIDYL TRANSFERASE, RIBONUCLEASE H-LIKE SUPERFAMILY PROTEIN"/>
    <property type="match status" value="1"/>
</dbReference>
<dbReference type="CDD" id="cd06222">
    <property type="entry name" value="RNase_H_like"/>
    <property type="match status" value="1"/>
</dbReference>
<name>A0A6J0M4S4_RAPSA</name>
<dbReference type="InterPro" id="IPR012337">
    <property type="entry name" value="RNaseH-like_sf"/>
</dbReference>
<dbReference type="GO" id="GO:0004523">
    <property type="term" value="F:RNA-DNA hybrid ribonuclease activity"/>
    <property type="evidence" value="ECO:0007669"/>
    <property type="project" value="InterPro"/>
</dbReference>